<dbReference type="EMBL" id="DUCX01000039">
    <property type="protein sequence ID" value="HIF37296.1"/>
    <property type="molecule type" value="Genomic_DNA"/>
</dbReference>
<accession>A0A7J4GRP6</accession>
<dbReference type="PANTHER" id="PTHR23410">
    <property type="entry name" value="RIBOSOMAL PROTEIN L5-RELATED"/>
    <property type="match status" value="1"/>
</dbReference>
<evidence type="ECO:0000313" key="8">
    <source>
        <dbReference type="Proteomes" id="UP000585802"/>
    </source>
</evidence>
<evidence type="ECO:0000256" key="2">
    <source>
        <dbReference type="ARBA" id="ARBA00022730"/>
    </source>
</evidence>
<proteinExistence type="inferred from homology"/>
<sequence>MPKGMQFARRRKGITNYRKRLALLKSGIPRAVVRFSNAKVSIQIIEFANEGDKVLAAANSNDVTGMGWKGSKTNVPVSYLSGMLAAKRALKAGVSSAVLDIGRVTPTSGGRAFATLKGLVDGGLEVPHSNDLYPDDSRINGAHISDKISKDFEKVMKKIEGVKK</sequence>
<evidence type="ECO:0000256" key="3">
    <source>
        <dbReference type="ARBA" id="ARBA00022884"/>
    </source>
</evidence>
<dbReference type="GO" id="GO:0000027">
    <property type="term" value="P:ribosomal large subunit assembly"/>
    <property type="evidence" value="ECO:0007669"/>
    <property type="project" value="TreeGrafter"/>
</dbReference>
<dbReference type="CDD" id="cd00432">
    <property type="entry name" value="Ribosomal_L18_L5e"/>
    <property type="match status" value="1"/>
</dbReference>
<dbReference type="Proteomes" id="UP000585802">
    <property type="component" value="Unassembled WGS sequence"/>
</dbReference>
<evidence type="ECO:0000256" key="6">
    <source>
        <dbReference type="HAMAP-Rule" id="MF_01337"/>
    </source>
</evidence>
<dbReference type="InterPro" id="IPR005485">
    <property type="entry name" value="Rbsml_uL18_euk_arch"/>
</dbReference>
<reference evidence="8" key="1">
    <citation type="journal article" date="2019" name="bioRxiv">
        <title>Genome diversification in globally distributed novel marine Proteobacteria is linked to environmental adaptation.</title>
        <authorList>
            <person name="Zhou Z."/>
            <person name="Tran P.Q."/>
            <person name="Kieft K."/>
            <person name="Anantharaman K."/>
        </authorList>
    </citation>
    <scope>NUCLEOTIDE SEQUENCE [LARGE SCALE GENOMIC DNA]</scope>
</reference>
<evidence type="ECO:0000256" key="4">
    <source>
        <dbReference type="ARBA" id="ARBA00022980"/>
    </source>
</evidence>
<comment type="subunit">
    <text evidence="6">Part of the 50S ribosomal subunit. Contacts the 5S and 23S rRNAs.</text>
</comment>
<dbReference type="InterPro" id="IPR057267">
    <property type="entry name" value="Rbsml_uL18_arch"/>
</dbReference>
<evidence type="ECO:0000256" key="1">
    <source>
        <dbReference type="ARBA" id="ARBA00007116"/>
    </source>
</evidence>
<dbReference type="SUPFAM" id="SSF53137">
    <property type="entry name" value="Translational machinery components"/>
    <property type="match status" value="1"/>
</dbReference>
<keyword evidence="3 6" id="KW-0694">RNA-binding</keyword>
<dbReference type="GO" id="GO:0022625">
    <property type="term" value="C:cytosolic large ribosomal subunit"/>
    <property type="evidence" value="ECO:0007669"/>
    <property type="project" value="TreeGrafter"/>
</dbReference>
<dbReference type="Pfam" id="PF17144">
    <property type="entry name" value="Ribosomal_L5e"/>
    <property type="match status" value="2"/>
</dbReference>
<dbReference type="GO" id="GO:0008097">
    <property type="term" value="F:5S rRNA binding"/>
    <property type="evidence" value="ECO:0007669"/>
    <property type="project" value="InterPro"/>
</dbReference>
<gene>
    <name evidence="6" type="primary">rpl18</name>
    <name evidence="7" type="ORF">EYQ70_02660</name>
</gene>
<dbReference type="PANTHER" id="PTHR23410:SF12">
    <property type="entry name" value="LARGE RIBOSOMAL SUBUNIT PROTEIN UL18"/>
    <property type="match status" value="1"/>
</dbReference>
<name>A0A7J4GRP6_9ARCH</name>
<dbReference type="InterPro" id="IPR057268">
    <property type="entry name" value="Ribosomal_L18"/>
</dbReference>
<dbReference type="GO" id="GO:0006412">
    <property type="term" value="P:translation"/>
    <property type="evidence" value="ECO:0007669"/>
    <property type="project" value="UniProtKB-UniRule"/>
</dbReference>
<evidence type="ECO:0000313" key="7">
    <source>
        <dbReference type="EMBL" id="HIF37296.1"/>
    </source>
</evidence>
<comment type="similarity">
    <text evidence="1 6">Belongs to the universal ribosomal protein uL18 family.</text>
</comment>
<organism evidence="7 8">
    <name type="scientific">Marine Group III euryarchaeote</name>
    <dbReference type="NCBI Taxonomy" id="2173149"/>
    <lineage>
        <taxon>Archaea</taxon>
        <taxon>Methanobacteriati</taxon>
        <taxon>Thermoplasmatota</taxon>
        <taxon>Thermoplasmata</taxon>
        <taxon>Candidatus Thermoprofundales</taxon>
    </lineage>
</organism>
<dbReference type="Gene3D" id="3.30.420.100">
    <property type="match status" value="1"/>
</dbReference>
<comment type="caution">
    <text evidence="7">The sequence shown here is derived from an EMBL/GenBank/DDBJ whole genome shotgun (WGS) entry which is preliminary data.</text>
</comment>
<comment type="function">
    <text evidence="6">This is one of the proteins that bind and probably mediate the attachment of the 5S RNA into the large ribosomal subunit, where it forms part of the central protuberance.</text>
</comment>
<evidence type="ECO:0000256" key="5">
    <source>
        <dbReference type="ARBA" id="ARBA00023274"/>
    </source>
</evidence>
<keyword evidence="5 6" id="KW-0687">Ribonucleoprotein</keyword>
<protein>
    <recommendedName>
        <fullName evidence="6">Large ribosomal subunit protein uL18</fullName>
    </recommendedName>
</protein>
<dbReference type="NCBIfam" id="NF006342">
    <property type="entry name" value="PRK08569.1"/>
    <property type="match status" value="1"/>
</dbReference>
<keyword evidence="4 6" id="KW-0689">Ribosomal protein</keyword>
<dbReference type="AlphaFoldDB" id="A0A7J4GRP6"/>
<dbReference type="HAMAP" id="MF_01337_A">
    <property type="entry name" value="Ribosomal_uL18_A"/>
    <property type="match status" value="1"/>
</dbReference>
<dbReference type="GO" id="GO:0003735">
    <property type="term" value="F:structural constituent of ribosome"/>
    <property type="evidence" value="ECO:0007669"/>
    <property type="project" value="InterPro"/>
</dbReference>
<keyword evidence="2 6" id="KW-0699">rRNA-binding</keyword>